<dbReference type="AlphaFoldDB" id="A0AAQ1JPR5"/>
<sequence length="156" mass="16838">MRIWIMRHGQAAAQAATDAERALTVAGEAEVRLMASLLEGQPLDGILASPYVRAQQTAALVRSQIGFERAIATAPWLTPDDEPNDVLRYLAERPEQNLLLVSHQPLVSQLVSLLCEGHRRAHVPMPTAALVCIETDFVAAGLGSLVLQRTPAEQGA</sequence>
<dbReference type="NCBIfam" id="TIGR00249">
    <property type="entry name" value="sixA"/>
    <property type="match status" value="1"/>
</dbReference>
<dbReference type="SUPFAM" id="SSF53254">
    <property type="entry name" value="Phosphoglycerate mutase-like"/>
    <property type="match status" value="1"/>
</dbReference>
<name>A0AAQ1JPR5_9GAMM</name>
<reference evidence="1 2" key="1">
    <citation type="submission" date="2016-10" db="EMBL/GenBank/DDBJ databases">
        <authorList>
            <person name="Varghese N."/>
            <person name="Submissions S."/>
        </authorList>
    </citation>
    <scope>NUCLEOTIDE SEQUENCE [LARGE SCALE GENOMIC DNA]</scope>
    <source>
        <strain evidence="1 2">CECT 8317</strain>
    </source>
</reference>
<keyword evidence="2" id="KW-1185">Reference proteome</keyword>
<dbReference type="GO" id="GO:0005737">
    <property type="term" value="C:cytoplasm"/>
    <property type="evidence" value="ECO:0007669"/>
    <property type="project" value="InterPro"/>
</dbReference>
<dbReference type="InterPro" id="IPR013078">
    <property type="entry name" value="His_Pase_superF_clade-1"/>
</dbReference>
<dbReference type="CDD" id="cd07067">
    <property type="entry name" value="HP_PGM_like"/>
    <property type="match status" value="1"/>
</dbReference>
<gene>
    <name evidence="1" type="ORF">SAMN05216586_103230</name>
</gene>
<evidence type="ECO:0000313" key="2">
    <source>
        <dbReference type="Proteomes" id="UP000243518"/>
    </source>
</evidence>
<organism evidence="1 2">
    <name type="scientific">Halopseudomonas aestusnigri</name>
    <dbReference type="NCBI Taxonomy" id="857252"/>
    <lineage>
        <taxon>Bacteria</taxon>
        <taxon>Pseudomonadati</taxon>
        <taxon>Pseudomonadota</taxon>
        <taxon>Gammaproteobacteria</taxon>
        <taxon>Pseudomonadales</taxon>
        <taxon>Pseudomonadaceae</taxon>
        <taxon>Halopseudomonas</taxon>
    </lineage>
</organism>
<comment type="caution">
    <text evidence="1">The sequence shown here is derived from an EMBL/GenBank/DDBJ whole genome shotgun (WGS) entry which is preliminary data.</text>
</comment>
<dbReference type="EMBL" id="FNVE01000003">
    <property type="protein sequence ID" value="SEG10683.1"/>
    <property type="molecule type" value="Genomic_DNA"/>
</dbReference>
<evidence type="ECO:0000313" key="1">
    <source>
        <dbReference type="EMBL" id="SEG10683.1"/>
    </source>
</evidence>
<dbReference type="SMART" id="SM00855">
    <property type="entry name" value="PGAM"/>
    <property type="match status" value="1"/>
</dbReference>
<accession>A0AAQ1JPR5</accession>
<proteinExistence type="predicted"/>
<dbReference type="Proteomes" id="UP000243518">
    <property type="component" value="Unassembled WGS sequence"/>
</dbReference>
<dbReference type="InterPro" id="IPR004449">
    <property type="entry name" value="SixA"/>
</dbReference>
<dbReference type="Pfam" id="PF00300">
    <property type="entry name" value="His_Phos_1"/>
    <property type="match status" value="1"/>
</dbReference>
<protein>
    <submittedName>
        <fullName evidence="1">Phosphohistidine phosphatase, SixA</fullName>
    </submittedName>
</protein>
<dbReference type="RefSeq" id="WP_088275259.1">
    <property type="nucleotide sequence ID" value="NZ_AP027273.1"/>
</dbReference>
<dbReference type="InterPro" id="IPR029033">
    <property type="entry name" value="His_PPase_superfam"/>
</dbReference>
<dbReference type="GO" id="GO:0101006">
    <property type="term" value="F:protein histidine phosphatase activity"/>
    <property type="evidence" value="ECO:0007669"/>
    <property type="project" value="InterPro"/>
</dbReference>
<dbReference type="Gene3D" id="3.40.50.1240">
    <property type="entry name" value="Phosphoglycerate mutase-like"/>
    <property type="match status" value="1"/>
</dbReference>